<protein>
    <recommendedName>
        <fullName evidence="4">ASST-domain-containing protein</fullName>
    </recommendedName>
</protein>
<accession>A0AAD6GIJ7</accession>
<keyword evidence="3" id="KW-1185">Reference proteome</keyword>
<dbReference type="EMBL" id="JAQIZZ010000003">
    <property type="protein sequence ID" value="KAJ5546704.1"/>
    <property type="molecule type" value="Genomic_DNA"/>
</dbReference>
<keyword evidence="1" id="KW-0812">Transmembrane</keyword>
<dbReference type="AlphaFoldDB" id="A0AAD6GIJ7"/>
<dbReference type="Pfam" id="PF14269">
    <property type="entry name" value="Arylsulfotran_2"/>
    <property type="match status" value="1"/>
</dbReference>
<dbReference type="Proteomes" id="UP001220324">
    <property type="component" value="Unassembled WGS sequence"/>
</dbReference>
<feature type="transmembrane region" description="Helical" evidence="1">
    <location>
        <begin position="524"/>
        <end position="542"/>
    </location>
</feature>
<reference evidence="2 3" key="1">
    <citation type="journal article" date="2023" name="IMA Fungus">
        <title>Comparative genomic study of the Penicillium genus elucidates a diverse pangenome and 15 lateral gene transfer events.</title>
        <authorList>
            <person name="Petersen C."/>
            <person name="Sorensen T."/>
            <person name="Nielsen M.R."/>
            <person name="Sondergaard T.E."/>
            <person name="Sorensen J.L."/>
            <person name="Fitzpatrick D.A."/>
            <person name="Frisvad J.C."/>
            <person name="Nielsen K.L."/>
        </authorList>
    </citation>
    <scope>NUCLEOTIDE SEQUENCE [LARGE SCALE GENOMIC DNA]</scope>
    <source>
        <strain evidence="2 3">IBT 35679</strain>
    </source>
</reference>
<organism evidence="2 3">
    <name type="scientific">Penicillium frequentans</name>
    <dbReference type="NCBI Taxonomy" id="3151616"/>
    <lineage>
        <taxon>Eukaryota</taxon>
        <taxon>Fungi</taxon>
        <taxon>Dikarya</taxon>
        <taxon>Ascomycota</taxon>
        <taxon>Pezizomycotina</taxon>
        <taxon>Eurotiomycetes</taxon>
        <taxon>Eurotiomycetidae</taxon>
        <taxon>Eurotiales</taxon>
        <taxon>Aspergillaceae</taxon>
        <taxon>Penicillium</taxon>
    </lineage>
</organism>
<feature type="transmembrane region" description="Helical" evidence="1">
    <location>
        <begin position="6"/>
        <end position="26"/>
    </location>
</feature>
<dbReference type="InterPro" id="IPR053143">
    <property type="entry name" value="Arylsulfate_ST"/>
</dbReference>
<dbReference type="InterPro" id="IPR039535">
    <property type="entry name" value="ASST-like"/>
</dbReference>
<dbReference type="PANTHER" id="PTHR35340:SF5">
    <property type="entry name" value="ASST-DOMAIN-CONTAINING PROTEIN"/>
    <property type="match status" value="1"/>
</dbReference>
<keyword evidence="1" id="KW-0472">Membrane</keyword>
<name>A0AAD6GIJ7_9EURO</name>
<evidence type="ECO:0000313" key="2">
    <source>
        <dbReference type="EMBL" id="KAJ5546704.1"/>
    </source>
</evidence>
<proteinExistence type="predicted"/>
<keyword evidence="1" id="KW-1133">Transmembrane helix</keyword>
<evidence type="ECO:0000313" key="3">
    <source>
        <dbReference type="Proteomes" id="UP001220324"/>
    </source>
</evidence>
<sequence length="567" mass="64408">MRYKHYLRLAGCIATAGVLAILYIFGVPQLARFRFRSDLPPYDWGVYGVAPFRSYQSCSLTSPRLETLQWDPRCNSDFTFLAPRGFSVAEPSLLILNAQGDPVWVDYSWGEVHDFRVQRFKGKDYLTFWAGVQRDIHGQGSWYMLSSSYELHYKIFPVGKNLLGDLHEFQITDSDTALVTIYESIPFDLTAIGGPSSGWIYDCLFQEIDIVTGELLFEWRASNHYPISSTFLPMVGGDISKPFDAFHMNSVDKDTRGNYLVSMRHTHTVSNIDGKTGAVLWTLGGRLNDFTDVTDSGATDFSWQHDARWRSDNTITLLNNAAREYDSPGPYSYGMAIRLDFEARQATLQTLYSDSQQVLATSQGNLQVLKNGNVFVGWGHSAAFTEFTAEGEILCDVHFGASAYFSFGRIVSYRTFKGPWRGVPLTKPKAKLIDDGVYVSWNGATDVWEWQLEVSDQPQSEKPTFTTLGKARKIGFETRISAPTANQYMAFRVVALDSHGVVLGETETMKTEAMLQGNSSNLRILLTFALIFCAFMAFWLFWKWYGPYRTWPWRYQEYHTVPYDKSS</sequence>
<comment type="caution">
    <text evidence="2">The sequence shown here is derived from an EMBL/GenBank/DDBJ whole genome shotgun (WGS) entry which is preliminary data.</text>
</comment>
<evidence type="ECO:0000256" key="1">
    <source>
        <dbReference type="SAM" id="Phobius"/>
    </source>
</evidence>
<gene>
    <name evidence="2" type="ORF">N7494_004289</name>
</gene>
<evidence type="ECO:0008006" key="4">
    <source>
        <dbReference type="Google" id="ProtNLM"/>
    </source>
</evidence>
<dbReference type="PANTHER" id="PTHR35340">
    <property type="entry name" value="PQQ ENZYME REPEAT PROTEIN-RELATED"/>
    <property type="match status" value="1"/>
</dbReference>